<dbReference type="Proteomes" id="UP000241193">
    <property type="component" value="Unassembled WGS sequence"/>
</dbReference>
<dbReference type="RefSeq" id="WP_107494565.1">
    <property type="nucleotide sequence ID" value="NZ_PZKC01000014.1"/>
</dbReference>
<gene>
    <name evidence="3" type="ORF">C8261_15140</name>
</gene>
<dbReference type="AlphaFoldDB" id="A0A2T4IC50"/>
<accession>A0A2T4IC50</accession>
<sequence>MRILRTLLACLLLSAPGMHAAAFDHTHSQWSSLLDRHVRLLADGNASQLDYRGMARDRAALQGYLDALATVTPAEYEQWHRDQRLAFLINAYNAWTVELVLGGYPGITSIKELGSFLRSPWKRRFIPLLGNRLSLDDIEHGMIRAPGAFDEPRIHFAVVCASVGCPMLRPHAYTADALDAQFEDSLRRFLADRTRNRFDAGRGVLQVSKIFAWYRGDFASGHRGFDSLHHTFARHADALGMDASQRQAMLSGAYRIEYLDYDWSLNDTPAYLER</sequence>
<name>A0A2T4IC50_9RHOO</name>
<organism evidence="3 4">
    <name type="scientific">Pseudothauera lacus</name>
    <dbReference type="NCBI Taxonomy" id="2136175"/>
    <lineage>
        <taxon>Bacteria</taxon>
        <taxon>Pseudomonadati</taxon>
        <taxon>Pseudomonadota</taxon>
        <taxon>Betaproteobacteria</taxon>
        <taxon>Rhodocyclales</taxon>
        <taxon>Zoogloeaceae</taxon>
        <taxon>Pseudothauera</taxon>
    </lineage>
</organism>
<dbReference type="GO" id="GO:0045454">
    <property type="term" value="P:cell redox homeostasis"/>
    <property type="evidence" value="ECO:0007669"/>
    <property type="project" value="TreeGrafter"/>
</dbReference>
<evidence type="ECO:0000313" key="4">
    <source>
        <dbReference type="Proteomes" id="UP000241193"/>
    </source>
</evidence>
<dbReference type="Pfam" id="PF04784">
    <property type="entry name" value="DUF547"/>
    <property type="match status" value="1"/>
</dbReference>
<reference evidence="3 4" key="1">
    <citation type="submission" date="2018-03" db="EMBL/GenBank/DDBJ databases">
        <authorList>
            <person name="Keele B.F."/>
        </authorList>
    </citation>
    <scope>NUCLEOTIDE SEQUENCE [LARGE SCALE GENOMIC DNA]</scope>
    <source>
        <strain evidence="3 4">D20</strain>
    </source>
</reference>
<dbReference type="EMBL" id="PZKC01000014">
    <property type="protein sequence ID" value="PTD95347.1"/>
    <property type="molecule type" value="Genomic_DNA"/>
</dbReference>
<evidence type="ECO:0000313" key="3">
    <source>
        <dbReference type="EMBL" id="PTD95347.1"/>
    </source>
</evidence>
<dbReference type="InterPro" id="IPR051548">
    <property type="entry name" value="Grx-like_ET"/>
</dbReference>
<dbReference type="GO" id="GO:0009055">
    <property type="term" value="F:electron transfer activity"/>
    <property type="evidence" value="ECO:0007669"/>
    <property type="project" value="TreeGrafter"/>
</dbReference>
<proteinExistence type="predicted"/>
<keyword evidence="4" id="KW-1185">Reference proteome</keyword>
<dbReference type="PANTHER" id="PTHR34386:SF1">
    <property type="entry name" value="GLUTAREDOXIN-LIKE PROTEIN NRDH"/>
    <property type="match status" value="1"/>
</dbReference>
<evidence type="ECO:0000256" key="1">
    <source>
        <dbReference type="SAM" id="SignalP"/>
    </source>
</evidence>
<comment type="caution">
    <text evidence="3">The sequence shown here is derived from an EMBL/GenBank/DDBJ whole genome shotgun (WGS) entry which is preliminary data.</text>
</comment>
<reference evidence="3 4" key="2">
    <citation type="submission" date="2018-04" db="EMBL/GenBank/DDBJ databases">
        <title>Thauera lacus sp. nov., isolated from an saline lake in Inner Mongolia, China.</title>
        <authorList>
            <person name="Liang Q.-Y."/>
        </authorList>
    </citation>
    <scope>NUCLEOTIDE SEQUENCE [LARGE SCALE GENOMIC DNA]</scope>
    <source>
        <strain evidence="3 4">D20</strain>
    </source>
</reference>
<dbReference type="OrthoDB" id="526867at2"/>
<keyword evidence="1" id="KW-0732">Signal</keyword>
<protein>
    <submittedName>
        <fullName evidence="3">DUF547 domain-containing protein</fullName>
    </submittedName>
</protein>
<feature type="chain" id="PRO_5015786473" evidence="1">
    <location>
        <begin position="21"/>
        <end position="274"/>
    </location>
</feature>
<dbReference type="InterPro" id="IPR006869">
    <property type="entry name" value="DUF547"/>
</dbReference>
<feature type="signal peptide" evidence="1">
    <location>
        <begin position="1"/>
        <end position="20"/>
    </location>
</feature>
<feature type="domain" description="DUF547" evidence="2">
    <location>
        <begin position="77"/>
        <end position="190"/>
    </location>
</feature>
<dbReference type="PANTHER" id="PTHR34386">
    <property type="entry name" value="GLUTAREDOXIN"/>
    <property type="match status" value="1"/>
</dbReference>
<evidence type="ECO:0000259" key="2">
    <source>
        <dbReference type="Pfam" id="PF04784"/>
    </source>
</evidence>